<evidence type="ECO:0000259" key="2">
    <source>
        <dbReference type="PROSITE" id="PS50995"/>
    </source>
</evidence>
<dbReference type="InterPro" id="IPR036390">
    <property type="entry name" value="WH_DNA-bd_sf"/>
</dbReference>
<dbReference type="InterPro" id="IPR039422">
    <property type="entry name" value="MarR/SlyA-like"/>
</dbReference>
<dbReference type="AlphaFoldDB" id="A0A3S0CXJ1"/>
<dbReference type="GO" id="GO:0003700">
    <property type="term" value="F:DNA-binding transcription factor activity"/>
    <property type="evidence" value="ECO:0007669"/>
    <property type="project" value="InterPro"/>
</dbReference>
<dbReference type="SUPFAM" id="SSF46785">
    <property type="entry name" value="Winged helix' DNA-binding domain"/>
    <property type="match status" value="1"/>
</dbReference>
<gene>
    <name evidence="3" type="ORF">EJQ19_03795</name>
</gene>
<protein>
    <submittedName>
        <fullName evidence="3">MarR family transcriptional regulator</fullName>
    </submittedName>
</protein>
<name>A0A3S0CXJ1_9BACL</name>
<evidence type="ECO:0000313" key="4">
    <source>
        <dbReference type="Proteomes" id="UP000276128"/>
    </source>
</evidence>
<dbReference type="Gene3D" id="1.10.10.10">
    <property type="entry name" value="Winged helix-like DNA-binding domain superfamily/Winged helix DNA-binding domain"/>
    <property type="match status" value="1"/>
</dbReference>
<dbReference type="PANTHER" id="PTHR33164:SF43">
    <property type="entry name" value="HTH-TYPE TRANSCRIPTIONAL REPRESSOR YETL"/>
    <property type="match status" value="1"/>
</dbReference>
<evidence type="ECO:0000313" key="3">
    <source>
        <dbReference type="EMBL" id="RTE11064.1"/>
    </source>
</evidence>
<dbReference type="SMART" id="SM00347">
    <property type="entry name" value="HTH_MARR"/>
    <property type="match status" value="1"/>
</dbReference>
<reference evidence="3 4" key="1">
    <citation type="submission" date="2018-12" db="EMBL/GenBank/DDBJ databases">
        <title>Bacillus ochoae sp. nov., Paenibacillus whitsoniae sp. nov., Paenibacillus spiritus sp. nov. Isolated from the Mars Exploration Rover during spacecraft assembly.</title>
        <authorList>
            <person name="Seuylemezian A."/>
            <person name="Vaishampayan P."/>
        </authorList>
    </citation>
    <scope>NUCLEOTIDE SEQUENCE [LARGE SCALE GENOMIC DNA]</scope>
    <source>
        <strain evidence="3 4">MER 54</strain>
    </source>
</reference>
<keyword evidence="1" id="KW-0238">DNA-binding</keyword>
<dbReference type="RefSeq" id="WP_126139870.1">
    <property type="nucleotide sequence ID" value="NZ_RXHU01000013.1"/>
</dbReference>
<dbReference type="OrthoDB" id="9790052at2"/>
<dbReference type="InterPro" id="IPR036388">
    <property type="entry name" value="WH-like_DNA-bd_sf"/>
</dbReference>
<evidence type="ECO:0000256" key="1">
    <source>
        <dbReference type="ARBA" id="ARBA00023125"/>
    </source>
</evidence>
<dbReference type="Proteomes" id="UP000276128">
    <property type="component" value="Unassembled WGS sequence"/>
</dbReference>
<proteinExistence type="predicted"/>
<dbReference type="GO" id="GO:0006950">
    <property type="term" value="P:response to stress"/>
    <property type="evidence" value="ECO:0007669"/>
    <property type="project" value="TreeGrafter"/>
</dbReference>
<keyword evidence="4" id="KW-1185">Reference proteome</keyword>
<organism evidence="3 4">
    <name type="scientific">Paenibacillus whitsoniae</name>
    <dbReference type="NCBI Taxonomy" id="2496558"/>
    <lineage>
        <taxon>Bacteria</taxon>
        <taxon>Bacillati</taxon>
        <taxon>Bacillota</taxon>
        <taxon>Bacilli</taxon>
        <taxon>Bacillales</taxon>
        <taxon>Paenibacillaceae</taxon>
        <taxon>Paenibacillus</taxon>
    </lineage>
</organism>
<dbReference type="PRINTS" id="PR00598">
    <property type="entry name" value="HTHMARR"/>
</dbReference>
<dbReference type="PANTHER" id="PTHR33164">
    <property type="entry name" value="TRANSCRIPTIONAL REGULATOR, MARR FAMILY"/>
    <property type="match status" value="1"/>
</dbReference>
<dbReference type="EMBL" id="RXHU01000013">
    <property type="protein sequence ID" value="RTE11064.1"/>
    <property type="molecule type" value="Genomic_DNA"/>
</dbReference>
<sequence>MYSDEFGKLWLKLTKELKSQMEERLAPTITEGQLNVLELLLGHDRMKPSDLIEYLSTTPAAVTTLLDRMEKAELIVRERDEKDRRIVWIHVTDKGKAECDRGRGIREHVLNTYLSRVSAHNQKLFIYLLGKVTNEASPSGAAVMATATGS</sequence>
<dbReference type="GO" id="GO:0003677">
    <property type="term" value="F:DNA binding"/>
    <property type="evidence" value="ECO:0007669"/>
    <property type="project" value="UniProtKB-KW"/>
</dbReference>
<feature type="domain" description="HTH marR-type" evidence="2">
    <location>
        <begin position="3"/>
        <end position="134"/>
    </location>
</feature>
<comment type="caution">
    <text evidence="3">The sequence shown here is derived from an EMBL/GenBank/DDBJ whole genome shotgun (WGS) entry which is preliminary data.</text>
</comment>
<accession>A0A3S0CXJ1</accession>
<dbReference type="InterPro" id="IPR000835">
    <property type="entry name" value="HTH_MarR-typ"/>
</dbReference>
<dbReference type="PROSITE" id="PS50995">
    <property type="entry name" value="HTH_MARR_2"/>
    <property type="match status" value="1"/>
</dbReference>
<dbReference type="Pfam" id="PF01047">
    <property type="entry name" value="MarR"/>
    <property type="match status" value="1"/>
</dbReference>